<evidence type="ECO:0000256" key="3">
    <source>
        <dbReference type="ARBA" id="ARBA00023139"/>
    </source>
</evidence>
<dbReference type="Pfam" id="PF13525">
    <property type="entry name" value="YfiO"/>
    <property type="match status" value="1"/>
</dbReference>
<evidence type="ECO:0000256" key="1">
    <source>
        <dbReference type="ARBA" id="ARBA00022729"/>
    </source>
</evidence>
<dbReference type="NCBIfam" id="TIGR03302">
    <property type="entry name" value="OM_YfiO"/>
    <property type="match status" value="1"/>
</dbReference>
<feature type="domain" description="Outer membrane lipoprotein BamD-like" evidence="7">
    <location>
        <begin position="41"/>
        <end position="245"/>
    </location>
</feature>
<evidence type="ECO:0000256" key="4">
    <source>
        <dbReference type="ARBA" id="ARBA00023237"/>
    </source>
</evidence>
<dbReference type="InterPro" id="IPR039565">
    <property type="entry name" value="BamD-like"/>
</dbReference>
<keyword evidence="4 6" id="KW-0998">Cell outer membrane</keyword>
<evidence type="ECO:0000256" key="5">
    <source>
        <dbReference type="ARBA" id="ARBA00023288"/>
    </source>
</evidence>
<evidence type="ECO:0000256" key="6">
    <source>
        <dbReference type="HAMAP-Rule" id="MF_00922"/>
    </source>
</evidence>
<evidence type="ECO:0000256" key="2">
    <source>
        <dbReference type="ARBA" id="ARBA00023136"/>
    </source>
</evidence>
<dbReference type="Proteomes" id="UP001595722">
    <property type="component" value="Unassembled WGS sequence"/>
</dbReference>
<keyword evidence="3 6" id="KW-0564">Palmitate</keyword>
<comment type="subcellular location">
    <subcellularLocation>
        <location evidence="6">Cell outer membrane</location>
        <topology evidence="6">Lipid-anchor</topology>
    </subcellularLocation>
</comment>
<dbReference type="PANTHER" id="PTHR37423">
    <property type="entry name" value="SOLUBLE LYTIC MUREIN TRANSGLYCOSYLASE-RELATED"/>
    <property type="match status" value="1"/>
</dbReference>
<proteinExistence type="inferred from homology"/>
<comment type="similarity">
    <text evidence="6">Belongs to the BamD family.</text>
</comment>
<dbReference type="InterPro" id="IPR011990">
    <property type="entry name" value="TPR-like_helical_dom_sf"/>
</dbReference>
<keyword evidence="5 6" id="KW-0449">Lipoprotein</keyword>
<accession>A0ABV7VUQ7</accession>
<keyword evidence="1 6" id="KW-0732">Signal</keyword>
<dbReference type="RefSeq" id="WP_376867528.1">
    <property type="nucleotide sequence ID" value="NZ_JBHRYB010000014.1"/>
</dbReference>
<evidence type="ECO:0000313" key="8">
    <source>
        <dbReference type="EMBL" id="MFC3681236.1"/>
    </source>
</evidence>
<dbReference type="PANTHER" id="PTHR37423:SF1">
    <property type="entry name" value="OUTER MEMBRANE PROTEIN ASSEMBLY FACTOR BAMD"/>
    <property type="match status" value="1"/>
</dbReference>
<dbReference type="HAMAP" id="MF_00922">
    <property type="entry name" value="OM_assembly_BamD"/>
    <property type="match status" value="1"/>
</dbReference>
<comment type="subunit">
    <text evidence="6">Part of the Bam complex.</text>
</comment>
<protein>
    <recommendedName>
        <fullName evidence="6">Outer membrane protein assembly factor BamD</fullName>
    </recommendedName>
</protein>
<gene>
    <name evidence="6" type="primary">bamD</name>
    <name evidence="8" type="ORF">ACFOMG_14120</name>
</gene>
<dbReference type="PROSITE" id="PS51257">
    <property type="entry name" value="PROKAR_LIPOPROTEIN"/>
    <property type="match status" value="1"/>
</dbReference>
<sequence length="290" mass="33033">MKSLAPKLFGLSQSSARQLILAGLLSLLAACSSNPGKPDELTEKEYYQQATEALEDNNFLVAVEKLRELESRYPFGQYAEQAQLELIYAQYQTGDMDAVLASTERFIRLHPLHEQVDYAYYMRGLATYDLGFSFVERYLPHELARRDQQPLQDAFNYFAELLTRFPDSPYNADARARMVYLNDRMASYQLGVAQYYMKRHAYMAAANRANQIVMNYQKTSAVADALALQTEAYQLLGLDDKANQALALLSLNYPQHPQLEDGEFKSSGLIWVDRRSLLNVISFGLLDSKE</sequence>
<dbReference type="Gene3D" id="1.25.40.10">
    <property type="entry name" value="Tetratricopeptide repeat domain"/>
    <property type="match status" value="1"/>
</dbReference>
<comment type="function">
    <text evidence="6">Part of the outer membrane protein assembly complex, which is involved in assembly and insertion of beta-barrel proteins into the outer membrane.</text>
</comment>
<keyword evidence="9" id="KW-1185">Reference proteome</keyword>
<dbReference type="CDD" id="cd15830">
    <property type="entry name" value="BamD"/>
    <property type="match status" value="1"/>
</dbReference>
<evidence type="ECO:0000259" key="7">
    <source>
        <dbReference type="Pfam" id="PF13525"/>
    </source>
</evidence>
<keyword evidence="2 6" id="KW-0472">Membrane</keyword>
<evidence type="ECO:0000313" key="9">
    <source>
        <dbReference type="Proteomes" id="UP001595722"/>
    </source>
</evidence>
<dbReference type="SUPFAM" id="SSF48452">
    <property type="entry name" value="TPR-like"/>
    <property type="match status" value="1"/>
</dbReference>
<name>A0ABV7VUQ7_9GAMM</name>
<dbReference type="EMBL" id="JBHRYB010000014">
    <property type="protein sequence ID" value="MFC3681236.1"/>
    <property type="molecule type" value="Genomic_DNA"/>
</dbReference>
<comment type="caution">
    <text evidence="8">The sequence shown here is derived from an EMBL/GenBank/DDBJ whole genome shotgun (WGS) entry which is preliminary data.</text>
</comment>
<organism evidence="8 9">
    <name type="scientific">Bacterioplanoides pacificum</name>
    <dbReference type="NCBI Taxonomy" id="1171596"/>
    <lineage>
        <taxon>Bacteria</taxon>
        <taxon>Pseudomonadati</taxon>
        <taxon>Pseudomonadota</taxon>
        <taxon>Gammaproteobacteria</taxon>
        <taxon>Oceanospirillales</taxon>
        <taxon>Oceanospirillaceae</taxon>
        <taxon>Bacterioplanoides</taxon>
    </lineage>
</organism>
<dbReference type="InterPro" id="IPR017689">
    <property type="entry name" value="BamD"/>
</dbReference>
<reference evidence="9" key="1">
    <citation type="journal article" date="2019" name="Int. J. Syst. Evol. Microbiol.">
        <title>The Global Catalogue of Microorganisms (GCM) 10K type strain sequencing project: providing services to taxonomists for standard genome sequencing and annotation.</title>
        <authorList>
            <consortium name="The Broad Institute Genomics Platform"/>
            <consortium name="The Broad Institute Genome Sequencing Center for Infectious Disease"/>
            <person name="Wu L."/>
            <person name="Ma J."/>
        </authorList>
    </citation>
    <scope>NUCLEOTIDE SEQUENCE [LARGE SCALE GENOMIC DNA]</scope>
    <source>
        <strain evidence="9">KCTC 42424</strain>
    </source>
</reference>